<dbReference type="InterPro" id="IPR018511">
    <property type="entry name" value="Hemolysin-typ_Ca-bd_CS"/>
</dbReference>
<dbReference type="Proteomes" id="UP001431963">
    <property type="component" value="Unassembled WGS sequence"/>
</dbReference>
<dbReference type="PANTHER" id="PTHR38340:SF1">
    <property type="entry name" value="S-LAYER PROTEIN"/>
    <property type="match status" value="1"/>
</dbReference>
<name>A0ABU8BT18_9RHOB</name>
<dbReference type="InterPro" id="IPR050557">
    <property type="entry name" value="RTX_toxin/Mannuronan_C5-epim"/>
</dbReference>
<gene>
    <name evidence="4" type="ORF">V6590_04465</name>
</gene>
<evidence type="ECO:0000313" key="4">
    <source>
        <dbReference type="EMBL" id="MEH7827393.1"/>
    </source>
</evidence>
<keyword evidence="5" id="KW-1185">Reference proteome</keyword>
<dbReference type="PROSITE" id="PS00330">
    <property type="entry name" value="HEMOLYSIN_CALCIUM"/>
    <property type="match status" value="4"/>
</dbReference>
<dbReference type="Gene3D" id="2.150.10.10">
    <property type="entry name" value="Serralysin-like metalloprotease, C-terminal"/>
    <property type="match status" value="3"/>
</dbReference>
<accession>A0ABU8BT18</accession>
<evidence type="ECO:0000256" key="2">
    <source>
        <dbReference type="ARBA" id="ARBA00022525"/>
    </source>
</evidence>
<evidence type="ECO:0000313" key="5">
    <source>
        <dbReference type="Proteomes" id="UP001431963"/>
    </source>
</evidence>
<reference evidence="4" key="1">
    <citation type="submission" date="2024-02" db="EMBL/GenBank/DDBJ databases">
        <title>Genome sequences of strain Gemmobacter sp. JM10B15.</title>
        <authorList>
            <person name="Zhang M."/>
        </authorList>
    </citation>
    <scope>NUCLEOTIDE SEQUENCE</scope>
    <source>
        <strain evidence="4">JM10B15</strain>
    </source>
</reference>
<sequence>MVRLNINSEFIETIGEFLRDSEDDPAWETRETYAGALDSFGSVLDRVEPRVTRLSATGLELTFKASQTWKLALTGSGFDPVSSIDDLVDAIDSGIASGSFDALTLRRGSTKIAEILFDASGYTVQSGGDSLRVTGSLPENFDQLFELVGLLGEDGLGGLEDMTRSERNALFSALGDFGITGISLSNGINTLMEIAVTETGLRLGVGPFALRLEGRFPTDFGQMAAVAYALAPMLEGDTAFDLDAIAGLDLDRMVMTGPGGAELFRVEGPLTDAASTEIESIRLDGKLISQDRIIVGESWAEGTGADELILGAPSFGDDEEPGDFLAGGGGNDRIHGYSGNDHLLGDAGHDRLVGGADADRLEGGSGNDTLDGGSGRDTVVFDPSNAVTVSLATRKAQQTGHGRDTLISIENAEGSAQNDRITGSKVANWLIGGSGHDRLSGLGGADTLTGGEGRDTLQGGAGSDLIDGGDGSDRMSGGSGADTFLFETGSGHDTITDFTQGEDVIRIDRAGISDFDDLEILADGSGARIVLGADSILLSVSATALEASDFFFG</sequence>
<dbReference type="EMBL" id="JBALHR010000002">
    <property type="protein sequence ID" value="MEH7827393.1"/>
    <property type="molecule type" value="Genomic_DNA"/>
</dbReference>
<dbReference type="Pfam" id="PF00353">
    <property type="entry name" value="HemolysinCabind"/>
    <property type="match status" value="3"/>
</dbReference>
<evidence type="ECO:0000256" key="1">
    <source>
        <dbReference type="ARBA" id="ARBA00004613"/>
    </source>
</evidence>
<organism evidence="4 5">
    <name type="scientific">Gemmobacter denitrificans</name>
    <dbReference type="NCBI Taxonomy" id="3123040"/>
    <lineage>
        <taxon>Bacteria</taxon>
        <taxon>Pseudomonadati</taxon>
        <taxon>Pseudomonadota</taxon>
        <taxon>Alphaproteobacteria</taxon>
        <taxon>Rhodobacterales</taxon>
        <taxon>Paracoccaceae</taxon>
        <taxon>Gemmobacter</taxon>
    </lineage>
</organism>
<protein>
    <submittedName>
        <fullName evidence="4">Calcium-binding protein</fullName>
    </submittedName>
</protein>
<dbReference type="RefSeq" id="WP_335420163.1">
    <property type="nucleotide sequence ID" value="NZ_JBALHR010000002.1"/>
</dbReference>
<keyword evidence="2" id="KW-0964">Secreted</keyword>
<evidence type="ECO:0000256" key="3">
    <source>
        <dbReference type="SAM" id="MobiDB-lite"/>
    </source>
</evidence>
<comment type="subcellular location">
    <subcellularLocation>
        <location evidence="1">Secreted</location>
    </subcellularLocation>
</comment>
<feature type="region of interest" description="Disordered" evidence="3">
    <location>
        <begin position="355"/>
        <end position="377"/>
    </location>
</feature>
<dbReference type="SUPFAM" id="SSF51120">
    <property type="entry name" value="beta-Roll"/>
    <property type="match status" value="2"/>
</dbReference>
<feature type="region of interest" description="Disordered" evidence="3">
    <location>
        <begin position="443"/>
        <end position="473"/>
    </location>
</feature>
<comment type="caution">
    <text evidence="4">The sequence shown here is derived from an EMBL/GenBank/DDBJ whole genome shotgun (WGS) entry which is preliminary data.</text>
</comment>
<dbReference type="InterPro" id="IPR001343">
    <property type="entry name" value="Hemolysn_Ca-bd"/>
</dbReference>
<dbReference type="PRINTS" id="PR00313">
    <property type="entry name" value="CABNDNGRPT"/>
</dbReference>
<dbReference type="InterPro" id="IPR011049">
    <property type="entry name" value="Serralysin-like_metalloprot_C"/>
</dbReference>
<proteinExistence type="predicted"/>
<dbReference type="PANTHER" id="PTHR38340">
    <property type="entry name" value="S-LAYER PROTEIN"/>
    <property type="match status" value="1"/>
</dbReference>